<organism evidence="1 2">
    <name type="scientific">Candidatus Kaiserbacteria bacterium RIFCSPLOWO2_01_FULL_54_20</name>
    <dbReference type="NCBI Taxonomy" id="1798513"/>
    <lineage>
        <taxon>Bacteria</taxon>
        <taxon>Candidatus Kaiseribacteriota</taxon>
    </lineage>
</organism>
<name>A0A1F6EJN8_9BACT</name>
<accession>A0A1F6EJN8</accession>
<comment type="caution">
    <text evidence="1">The sequence shown here is derived from an EMBL/GenBank/DDBJ whole genome shotgun (WGS) entry which is preliminary data.</text>
</comment>
<proteinExistence type="predicted"/>
<protein>
    <submittedName>
        <fullName evidence="1">Uncharacterized protein</fullName>
    </submittedName>
</protein>
<sequence length="312" mass="34588">MDSQNRVANLADFRKESAESLSELIKDLDAHNYEHGPGARMGRSLGRMLGAVIEGEPLDPQKAQAEVVLESAQGVRTALAELTTKYGRVLNRFGLTLSHEANEGLKYGLPSGPISVHVTNVEAFLRYAQSIKPLAPGEDGTSEPFKILLKSIETQVASINFDHPSPNERGMLQNLDATVQAFQRIGPDLDVRRLESYAKFHGEGKLKNYIATEKEGLWVNAGGGFGPADWVGDIIPQHLEEKWANAVRVLRSQQALGKAGVAKELKTHLLLCIEKATEKLSTINWSKDYNHKDDFEKIMSKYRDEIRAIETE</sequence>
<evidence type="ECO:0000313" key="2">
    <source>
        <dbReference type="Proteomes" id="UP000178427"/>
    </source>
</evidence>
<evidence type="ECO:0000313" key="1">
    <source>
        <dbReference type="EMBL" id="OGG73827.1"/>
    </source>
</evidence>
<dbReference type="AlphaFoldDB" id="A0A1F6EJN8"/>
<dbReference type="Proteomes" id="UP000178427">
    <property type="component" value="Unassembled WGS sequence"/>
</dbReference>
<dbReference type="EMBL" id="MFMA01000031">
    <property type="protein sequence ID" value="OGG73827.1"/>
    <property type="molecule type" value="Genomic_DNA"/>
</dbReference>
<reference evidence="1 2" key="1">
    <citation type="journal article" date="2016" name="Nat. Commun.">
        <title>Thousands of microbial genomes shed light on interconnected biogeochemical processes in an aquifer system.</title>
        <authorList>
            <person name="Anantharaman K."/>
            <person name="Brown C.T."/>
            <person name="Hug L.A."/>
            <person name="Sharon I."/>
            <person name="Castelle C.J."/>
            <person name="Probst A.J."/>
            <person name="Thomas B.C."/>
            <person name="Singh A."/>
            <person name="Wilkins M.J."/>
            <person name="Karaoz U."/>
            <person name="Brodie E.L."/>
            <person name="Williams K.H."/>
            <person name="Hubbard S.S."/>
            <person name="Banfield J.F."/>
        </authorList>
    </citation>
    <scope>NUCLEOTIDE SEQUENCE [LARGE SCALE GENOMIC DNA]</scope>
</reference>
<gene>
    <name evidence="1" type="ORF">A3A40_03125</name>
</gene>